<sequence length="156" mass="18218">MKQLADKKISDKELNVGDEVYVKLKPYRQLFVAQKGNHKLSPKYFGLYMVVDRIGAVAYKLQLPVEARIHNVFHISQLKKKIGDQIATVRWPTFFNETQEVQKIPMTILDRQLVKRFNKAGVKVLVQWSDSSPEGATWEFYDVLQRQFLKFCCQNP</sequence>
<organism evidence="2 3">
    <name type="scientific">Dioscorea cayennensis subsp. rotundata</name>
    <name type="common">White Guinea yam</name>
    <name type="synonym">Dioscorea rotundata</name>
    <dbReference type="NCBI Taxonomy" id="55577"/>
    <lineage>
        <taxon>Eukaryota</taxon>
        <taxon>Viridiplantae</taxon>
        <taxon>Streptophyta</taxon>
        <taxon>Embryophyta</taxon>
        <taxon>Tracheophyta</taxon>
        <taxon>Spermatophyta</taxon>
        <taxon>Magnoliopsida</taxon>
        <taxon>Liliopsida</taxon>
        <taxon>Dioscoreales</taxon>
        <taxon>Dioscoreaceae</taxon>
        <taxon>Dioscorea</taxon>
    </lineage>
</organism>
<dbReference type="PANTHER" id="PTHR46148:SF52">
    <property type="entry name" value="OS04G0603800 PROTEIN"/>
    <property type="match status" value="1"/>
</dbReference>
<keyword evidence="2" id="KW-1185">Reference proteome</keyword>
<dbReference type="InterPro" id="IPR056924">
    <property type="entry name" value="SH3_Tf2-1"/>
</dbReference>
<gene>
    <name evidence="3" type="primary">LOC120278591</name>
</gene>
<dbReference type="GeneID" id="120278591"/>
<dbReference type="InterPro" id="IPR016197">
    <property type="entry name" value="Chromo-like_dom_sf"/>
</dbReference>
<dbReference type="PANTHER" id="PTHR46148">
    <property type="entry name" value="CHROMO DOMAIN-CONTAINING PROTEIN"/>
    <property type="match status" value="1"/>
</dbReference>
<name>A0AB40CMH2_DIOCR</name>
<dbReference type="AlphaFoldDB" id="A0AB40CMH2"/>
<evidence type="ECO:0000313" key="2">
    <source>
        <dbReference type="Proteomes" id="UP001515500"/>
    </source>
</evidence>
<accession>A0AB40CMH2</accession>
<reference evidence="3" key="1">
    <citation type="submission" date="2025-08" db="UniProtKB">
        <authorList>
            <consortium name="RefSeq"/>
        </authorList>
    </citation>
    <scope>IDENTIFICATION</scope>
</reference>
<dbReference type="SUPFAM" id="SSF54160">
    <property type="entry name" value="Chromo domain-like"/>
    <property type="match status" value="1"/>
</dbReference>
<feature type="domain" description="Tf2-1-like SH3-like" evidence="1">
    <location>
        <begin position="17"/>
        <end position="81"/>
    </location>
</feature>
<evidence type="ECO:0000313" key="3">
    <source>
        <dbReference type="RefSeq" id="XP_039141270.1"/>
    </source>
</evidence>
<dbReference type="RefSeq" id="XP_039141270.1">
    <property type="nucleotide sequence ID" value="XM_039285336.1"/>
</dbReference>
<protein>
    <submittedName>
        <fullName evidence="3">Uncharacterized protein LOC120278591</fullName>
    </submittedName>
</protein>
<proteinExistence type="predicted"/>
<dbReference type="Pfam" id="PF24626">
    <property type="entry name" value="SH3_Tf2-1"/>
    <property type="match status" value="1"/>
</dbReference>
<evidence type="ECO:0000259" key="1">
    <source>
        <dbReference type="Pfam" id="PF24626"/>
    </source>
</evidence>
<dbReference type="Proteomes" id="UP001515500">
    <property type="component" value="Chromosome 16"/>
</dbReference>